<name>A0A9D4TUI9_CHLVU</name>
<dbReference type="Proteomes" id="UP001055712">
    <property type="component" value="Unassembled WGS sequence"/>
</dbReference>
<keyword evidence="2" id="KW-1185">Reference proteome</keyword>
<accession>A0A9D4TUI9</accession>
<dbReference type="EMBL" id="SIDB01000003">
    <property type="protein sequence ID" value="KAI3434987.1"/>
    <property type="molecule type" value="Genomic_DNA"/>
</dbReference>
<dbReference type="OrthoDB" id="687730at2759"/>
<proteinExistence type="predicted"/>
<reference evidence="1" key="2">
    <citation type="submission" date="2020-11" db="EMBL/GenBank/DDBJ databases">
        <authorList>
            <person name="Cecchin M."/>
            <person name="Marcolungo L."/>
            <person name="Rossato M."/>
            <person name="Girolomoni L."/>
            <person name="Cosentino E."/>
            <person name="Cuine S."/>
            <person name="Li-Beisson Y."/>
            <person name="Delledonne M."/>
            <person name="Ballottari M."/>
        </authorList>
    </citation>
    <scope>NUCLEOTIDE SEQUENCE</scope>
    <source>
        <strain evidence="1">211/11P</strain>
        <tissue evidence="1">Whole cell</tissue>
    </source>
</reference>
<reference evidence="1" key="1">
    <citation type="journal article" date="2019" name="Plant J.">
        <title>Chlorella vulgaris genome assembly and annotation reveals the molecular basis for metabolic acclimation to high light conditions.</title>
        <authorList>
            <person name="Cecchin M."/>
            <person name="Marcolungo L."/>
            <person name="Rossato M."/>
            <person name="Girolomoni L."/>
            <person name="Cosentino E."/>
            <person name="Cuine S."/>
            <person name="Li-Beisson Y."/>
            <person name="Delledonne M."/>
            <person name="Ballottari M."/>
        </authorList>
    </citation>
    <scope>NUCLEOTIDE SEQUENCE</scope>
    <source>
        <strain evidence="1">211/11P</strain>
    </source>
</reference>
<evidence type="ECO:0000313" key="2">
    <source>
        <dbReference type="Proteomes" id="UP001055712"/>
    </source>
</evidence>
<dbReference type="AlphaFoldDB" id="A0A9D4TUI9"/>
<protein>
    <submittedName>
        <fullName evidence="1">Uncharacterized protein</fullName>
    </submittedName>
</protein>
<sequence length="122" mass="12893">MKVKGANFFPVHTAGEFKQRLEGGFIFLSGPSGTSNAGNAGVGGWRVLHVYGSPDSEERRLSGGGSIMRVNTLFSAAKSEDGIKGGAILLRMRPPPGTTLQTASPLRLSARYITGLNSSTRR</sequence>
<organism evidence="1 2">
    <name type="scientific">Chlorella vulgaris</name>
    <name type="common">Green alga</name>
    <dbReference type="NCBI Taxonomy" id="3077"/>
    <lineage>
        <taxon>Eukaryota</taxon>
        <taxon>Viridiplantae</taxon>
        <taxon>Chlorophyta</taxon>
        <taxon>core chlorophytes</taxon>
        <taxon>Trebouxiophyceae</taxon>
        <taxon>Chlorellales</taxon>
        <taxon>Chlorellaceae</taxon>
        <taxon>Chlorella clade</taxon>
        <taxon>Chlorella</taxon>
    </lineage>
</organism>
<gene>
    <name evidence="1" type="ORF">D9Q98_003039</name>
</gene>
<comment type="caution">
    <text evidence="1">The sequence shown here is derived from an EMBL/GenBank/DDBJ whole genome shotgun (WGS) entry which is preliminary data.</text>
</comment>
<evidence type="ECO:0000313" key="1">
    <source>
        <dbReference type="EMBL" id="KAI3434987.1"/>
    </source>
</evidence>